<feature type="compositionally biased region" description="Basic and acidic residues" evidence="1">
    <location>
        <begin position="1"/>
        <end position="20"/>
    </location>
</feature>
<proteinExistence type="predicted"/>
<comment type="caution">
    <text evidence="2">The sequence shown here is derived from an EMBL/GenBank/DDBJ whole genome shotgun (WGS) entry which is preliminary data.</text>
</comment>
<evidence type="ECO:0000313" key="3">
    <source>
        <dbReference type="Proteomes" id="UP001276659"/>
    </source>
</evidence>
<evidence type="ECO:0000313" key="2">
    <source>
        <dbReference type="EMBL" id="KAK3170329.1"/>
    </source>
</evidence>
<name>A0AAD9Z2I4_9LECA</name>
<dbReference type="Proteomes" id="UP001276659">
    <property type="component" value="Unassembled WGS sequence"/>
</dbReference>
<organism evidence="2 3">
    <name type="scientific">Lepraria neglecta</name>
    <dbReference type="NCBI Taxonomy" id="209136"/>
    <lineage>
        <taxon>Eukaryota</taxon>
        <taxon>Fungi</taxon>
        <taxon>Dikarya</taxon>
        <taxon>Ascomycota</taxon>
        <taxon>Pezizomycotina</taxon>
        <taxon>Lecanoromycetes</taxon>
        <taxon>OSLEUM clade</taxon>
        <taxon>Lecanoromycetidae</taxon>
        <taxon>Lecanorales</taxon>
        <taxon>Lecanorineae</taxon>
        <taxon>Stereocaulaceae</taxon>
        <taxon>Lepraria</taxon>
    </lineage>
</organism>
<evidence type="ECO:0000256" key="1">
    <source>
        <dbReference type="SAM" id="MobiDB-lite"/>
    </source>
</evidence>
<keyword evidence="3" id="KW-1185">Reference proteome</keyword>
<sequence>MYEARRLASRDKRDRRREQQELESQSLHRKIKAHTGKTEDAINCMEEDLAADPGDATVFNRLTKLRRQLGHENLLKDREQKLEVRRKLERMHRQKHQDG</sequence>
<protein>
    <submittedName>
        <fullName evidence="2">Uncharacterized protein</fullName>
    </submittedName>
</protein>
<feature type="region of interest" description="Disordered" evidence="1">
    <location>
        <begin position="1"/>
        <end position="35"/>
    </location>
</feature>
<reference evidence="2" key="1">
    <citation type="submission" date="2022-11" db="EMBL/GenBank/DDBJ databases">
        <title>Chromosomal genome sequence assembly and mating type (MAT) locus characterization of the leprose asexual lichenized fungus Lepraria neglecta (Nyl.) Erichsen.</title>
        <authorList>
            <person name="Allen J.L."/>
            <person name="Pfeffer B."/>
        </authorList>
    </citation>
    <scope>NUCLEOTIDE SEQUENCE</scope>
    <source>
        <strain evidence="2">Allen 5258</strain>
    </source>
</reference>
<dbReference type="EMBL" id="JASNWA010000009">
    <property type="protein sequence ID" value="KAK3170329.1"/>
    <property type="molecule type" value="Genomic_DNA"/>
</dbReference>
<gene>
    <name evidence="2" type="ORF">OEA41_009716</name>
</gene>
<dbReference type="AlphaFoldDB" id="A0AAD9Z2I4"/>
<accession>A0AAD9Z2I4</accession>